<dbReference type="Gene3D" id="1.20.58.380">
    <property type="entry name" value="Flagellar protein flit"/>
    <property type="match status" value="1"/>
</dbReference>
<name>A0A640WDG4_9GAMM</name>
<protein>
    <recommendedName>
        <fullName evidence="5">Flagellar protein FliT</fullName>
    </recommendedName>
</protein>
<comment type="caution">
    <text evidence="6">The sequence shown here is derived from an EMBL/GenBank/DDBJ whole genome shotgun (WGS) entry which is preliminary data.</text>
</comment>
<proteinExistence type="predicted"/>
<keyword evidence="6" id="KW-0282">Flagellum</keyword>
<dbReference type="Pfam" id="PF05400">
    <property type="entry name" value="FliT"/>
    <property type="match status" value="1"/>
</dbReference>
<keyword evidence="7" id="KW-1185">Reference proteome</keyword>
<evidence type="ECO:0000256" key="3">
    <source>
        <dbReference type="ARBA" id="ARBA00022795"/>
    </source>
</evidence>
<organism evidence="6 7">
    <name type="scientific">Salinicola corii</name>
    <dbReference type="NCBI Taxonomy" id="2606937"/>
    <lineage>
        <taxon>Bacteria</taxon>
        <taxon>Pseudomonadati</taxon>
        <taxon>Pseudomonadota</taxon>
        <taxon>Gammaproteobacteria</taxon>
        <taxon>Oceanospirillales</taxon>
        <taxon>Halomonadaceae</taxon>
        <taxon>Salinicola</taxon>
    </lineage>
</organism>
<evidence type="ECO:0000256" key="1">
    <source>
        <dbReference type="ARBA" id="ARBA00004514"/>
    </source>
</evidence>
<dbReference type="EMBL" id="VTPX01000006">
    <property type="protein sequence ID" value="KAA0017861.1"/>
    <property type="molecule type" value="Genomic_DNA"/>
</dbReference>
<comment type="subcellular location">
    <subcellularLocation>
        <location evidence="1">Cytoplasm</location>
        <location evidence="1">Cytosol</location>
    </subcellularLocation>
</comment>
<keyword evidence="2" id="KW-0963">Cytoplasm</keyword>
<evidence type="ECO:0000313" key="7">
    <source>
        <dbReference type="Proteomes" id="UP000466024"/>
    </source>
</evidence>
<evidence type="ECO:0000256" key="5">
    <source>
        <dbReference type="ARBA" id="ARBA00093797"/>
    </source>
</evidence>
<sequence length="162" mass="18439">MLTNWTWRHRCSTISAPVGASFGIRPPHRPWQECDRMTPAMSVVDQYRQLLETSNRMLALAREQNWEALVQCEAGYLVSLERLRAADSEGPSSDAEREEKRALLARILEQDAETRRALEARRDELSHLIGSSRRQQALGEVYQAGRGSIASRLRSVPPDERP</sequence>
<gene>
    <name evidence="6" type="ORF">F0A16_12400</name>
</gene>
<dbReference type="InterPro" id="IPR008622">
    <property type="entry name" value="FliT"/>
</dbReference>
<keyword evidence="6" id="KW-0969">Cilium</keyword>
<keyword evidence="6" id="KW-0966">Cell projection</keyword>
<dbReference type="AlphaFoldDB" id="A0A640WDG4"/>
<accession>A0A640WDG4</accession>
<keyword evidence="3" id="KW-1005">Bacterial flagellum biogenesis</keyword>
<keyword evidence="4" id="KW-0143">Chaperone</keyword>
<reference evidence="6 7" key="1">
    <citation type="submission" date="2019-08" db="EMBL/GenBank/DDBJ databases">
        <title>Bioinformatics analysis of the strain L3 and L5.</title>
        <authorList>
            <person name="Li X."/>
        </authorList>
    </citation>
    <scope>NUCLEOTIDE SEQUENCE [LARGE SCALE GENOMIC DNA]</scope>
    <source>
        <strain evidence="6 7">L3</strain>
    </source>
</reference>
<evidence type="ECO:0000256" key="2">
    <source>
        <dbReference type="ARBA" id="ARBA00022490"/>
    </source>
</evidence>
<dbReference type="GO" id="GO:0044781">
    <property type="term" value="P:bacterial-type flagellum organization"/>
    <property type="evidence" value="ECO:0007669"/>
    <property type="project" value="UniProtKB-KW"/>
</dbReference>
<evidence type="ECO:0000313" key="6">
    <source>
        <dbReference type="EMBL" id="KAA0017861.1"/>
    </source>
</evidence>
<dbReference type="Proteomes" id="UP000466024">
    <property type="component" value="Unassembled WGS sequence"/>
</dbReference>
<evidence type="ECO:0000256" key="4">
    <source>
        <dbReference type="ARBA" id="ARBA00023186"/>
    </source>
</evidence>